<evidence type="ECO:0000259" key="2">
    <source>
        <dbReference type="Pfam" id="PF11795"/>
    </source>
</evidence>
<reference evidence="3 5" key="1">
    <citation type="submission" date="2017-07" db="EMBL/GenBank/DDBJ databases">
        <title>Bifidobacterium novel species.</title>
        <authorList>
            <person name="Lugli G.A."/>
            <person name="Milani C."/>
            <person name="Duranti S."/>
            <person name="Mangifesta M."/>
        </authorList>
    </citation>
    <scope>NUCLEOTIDE SEQUENCE [LARGE SCALE GENOMIC DNA]</scope>
    <source>
        <strain evidence="3 5">45</strain>
    </source>
</reference>
<evidence type="ECO:0000313" key="5">
    <source>
        <dbReference type="Proteomes" id="UP000234855"/>
    </source>
</evidence>
<feature type="domain" description="Wadjet protein JetD C-terminal" evidence="1">
    <location>
        <begin position="198"/>
        <end position="375"/>
    </location>
</feature>
<dbReference type="Pfam" id="PF11795">
    <property type="entry name" value="DUF3322"/>
    <property type="match status" value="1"/>
</dbReference>
<feature type="domain" description="DUF3322" evidence="2">
    <location>
        <begin position="28"/>
        <end position="180"/>
    </location>
</feature>
<proteinExistence type="predicted"/>
<dbReference type="InterPro" id="IPR024537">
    <property type="entry name" value="DUF3322"/>
</dbReference>
<protein>
    <recommendedName>
        <fullName evidence="7">DUF3322 and DUF2220 domain-containing protein</fullName>
    </recommendedName>
</protein>
<dbReference type="PIRSF" id="PIRSF028408">
    <property type="entry name" value="UCP028408"/>
    <property type="match status" value="1"/>
</dbReference>
<dbReference type="EMBL" id="NMWV01000016">
    <property type="protein sequence ID" value="PLS24665.1"/>
    <property type="molecule type" value="Genomic_DNA"/>
</dbReference>
<dbReference type="InterPro" id="IPR036078">
    <property type="entry name" value="Spo11/TopoVI_A_sf"/>
</dbReference>
<dbReference type="AlphaFoldDB" id="A0A2N5IRU0"/>
<dbReference type="GO" id="GO:0003677">
    <property type="term" value="F:DNA binding"/>
    <property type="evidence" value="ECO:0007669"/>
    <property type="project" value="InterPro"/>
</dbReference>
<evidence type="ECO:0000313" key="6">
    <source>
        <dbReference type="Proteomes" id="UP000663067"/>
    </source>
</evidence>
<accession>A0A2N5IRU0</accession>
<dbReference type="Proteomes" id="UP000234855">
    <property type="component" value="Unassembled WGS sequence"/>
</dbReference>
<dbReference type="InterPro" id="IPR024534">
    <property type="entry name" value="JetD_C"/>
</dbReference>
<reference evidence="4 6" key="2">
    <citation type="submission" date="2021-03" db="EMBL/GenBank/DDBJ databases">
        <title>Genome sequencing of Bifidobacterium imperatoris JCM 32708.</title>
        <authorList>
            <person name="Kim J."/>
        </authorList>
    </citation>
    <scope>NUCLEOTIDE SEQUENCE [LARGE SCALE GENOMIC DNA]</scope>
    <source>
        <strain evidence="4 6">JCM 32708</strain>
    </source>
</reference>
<name>A0A2N5IRU0_9BIFI</name>
<dbReference type="Proteomes" id="UP000663067">
    <property type="component" value="Chromosome"/>
</dbReference>
<keyword evidence="6" id="KW-1185">Reference proteome</keyword>
<dbReference type="InterPro" id="IPR014544">
    <property type="entry name" value="UCP028408"/>
</dbReference>
<evidence type="ECO:0000259" key="1">
    <source>
        <dbReference type="Pfam" id="PF09983"/>
    </source>
</evidence>
<dbReference type="Pfam" id="PF09983">
    <property type="entry name" value="JetD_C"/>
    <property type="match status" value="1"/>
</dbReference>
<gene>
    <name evidence="4" type="ORF">BLI708_09515</name>
    <name evidence="3" type="ORF">Tam1G_1253</name>
</gene>
<evidence type="ECO:0008006" key="7">
    <source>
        <dbReference type="Google" id="ProtNLM"/>
    </source>
</evidence>
<dbReference type="GO" id="GO:0005694">
    <property type="term" value="C:chromosome"/>
    <property type="evidence" value="ECO:0007669"/>
    <property type="project" value="InterPro"/>
</dbReference>
<dbReference type="EMBL" id="CP071591">
    <property type="protein sequence ID" value="QSY57457.1"/>
    <property type="molecule type" value="Genomic_DNA"/>
</dbReference>
<evidence type="ECO:0000313" key="3">
    <source>
        <dbReference type="EMBL" id="PLS24665.1"/>
    </source>
</evidence>
<organism evidence="3 5">
    <name type="scientific">Bifidobacterium imperatoris</name>
    <dbReference type="NCBI Taxonomy" id="2020965"/>
    <lineage>
        <taxon>Bacteria</taxon>
        <taxon>Bacillati</taxon>
        <taxon>Actinomycetota</taxon>
        <taxon>Actinomycetes</taxon>
        <taxon>Bifidobacteriales</taxon>
        <taxon>Bifidobacteriaceae</taxon>
        <taxon>Bifidobacterium</taxon>
    </lineage>
</organism>
<sequence length="388" mass="43826">MVTMKDVAAITEQVSNHINNHKFDIALTWPITISVGLPNKALLEANAVAVHNNNNAIKKWANKCGCKFETVHRVIGTPVELVSKIAVPDELTVLRILKKSEVEEYRKIRRRIAWLSAEFSVSPETISAVVRMTNNEEELDFNLIVKAAHYFQNNDVSGITPRQVPLTGFSSKWLNETRTKRRKAICQLLGIESLNLAGRPTELRFRYLDPAYDDIELERIILLPWKGDAFAGAKYVIVVENKDTYQSMPLIPNGICIWGSGSAVSNAVPKISALRNMHIVYWGDMDADGLEILSSLRESGVPCDSILMDSTAYNRYCQFGTELTERGAEIKLREPKPVLGLRESERKLYMQLCSDATLRYRRIEQERIPICNALEELRKLGVPAMLPK</sequence>
<dbReference type="SUPFAM" id="SSF56726">
    <property type="entry name" value="DNA topoisomerase IV, alpha subunit"/>
    <property type="match status" value="1"/>
</dbReference>
<dbReference type="RefSeq" id="WP_101625888.1">
    <property type="nucleotide sequence ID" value="NZ_CP071591.1"/>
</dbReference>
<evidence type="ECO:0000313" key="4">
    <source>
        <dbReference type="EMBL" id="QSY57457.1"/>
    </source>
</evidence>